<evidence type="ECO:0000313" key="3">
    <source>
        <dbReference type="Proteomes" id="UP000185557"/>
    </source>
</evidence>
<gene>
    <name evidence="2" type="ORF">NIES30_17395</name>
</gene>
<proteinExistence type="predicted"/>
<feature type="region of interest" description="Disordered" evidence="1">
    <location>
        <begin position="90"/>
        <end position="173"/>
    </location>
</feature>
<dbReference type="AlphaFoldDB" id="A0A1U7J205"/>
<name>A0A1U7J205_9CYAN</name>
<dbReference type="RefSeq" id="WP_073609710.1">
    <property type="nucleotide sequence ID" value="NZ_MRCG01000014.1"/>
</dbReference>
<dbReference type="Proteomes" id="UP000185557">
    <property type="component" value="Unassembled WGS sequence"/>
</dbReference>
<reference evidence="2 3" key="1">
    <citation type="submission" date="2016-11" db="EMBL/GenBank/DDBJ databases">
        <title>Draft Genome Sequences of Nine Cyanobacterial Strains from Diverse Habitats.</title>
        <authorList>
            <person name="Zhu T."/>
            <person name="Hou S."/>
            <person name="Lu X."/>
            <person name="Hess W.R."/>
        </authorList>
    </citation>
    <scope>NUCLEOTIDE SEQUENCE [LARGE SCALE GENOMIC DNA]</scope>
    <source>
        <strain evidence="2 3">NIES-30</strain>
    </source>
</reference>
<dbReference type="STRING" id="549789.NIES30_17395"/>
<keyword evidence="3" id="KW-1185">Reference proteome</keyword>
<dbReference type="EMBL" id="MRCG01000014">
    <property type="protein sequence ID" value="OKH46078.1"/>
    <property type="molecule type" value="Genomic_DNA"/>
</dbReference>
<accession>A0A1U7J205</accession>
<organism evidence="2 3">
    <name type="scientific">Phormidium tenue NIES-30</name>
    <dbReference type="NCBI Taxonomy" id="549789"/>
    <lineage>
        <taxon>Bacteria</taxon>
        <taxon>Bacillati</taxon>
        <taxon>Cyanobacteriota</taxon>
        <taxon>Cyanophyceae</taxon>
        <taxon>Oscillatoriophycideae</taxon>
        <taxon>Oscillatoriales</taxon>
        <taxon>Oscillatoriaceae</taxon>
        <taxon>Phormidium</taxon>
    </lineage>
</organism>
<evidence type="ECO:0000256" key="1">
    <source>
        <dbReference type="SAM" id="MobiDB-lite"/>
    </source>
</evidence>
<evidence type="ECO:0000313" key="2">
    <source>
        <dbReference type="EMBL" id="OKH46078.1"/>
    </source>
</evidence>
<sequence length="173" mass="18829">MTLTESIREKVSNHITDSAPMQQLANRGEEFTNYGVVKDCFDAITLFRVNEKDWGVTAKQVMTSFKTITGQEISISASTLKRYYYRIKAESGGKKKKKSKSKSKSDATKSPPVVEPAGVSDAGEDKAQLAADIPKDPAVAPSRGRKKTAANGGDSGFQVPRRPGIRPPTHWDG</sequence>
<comment type="caution">
    <text evidence="2">The sequence shown here is derived from an EMBL/GenBank/DDBJ whole genome shotgun (WGS) entry which is preliminary data.</text>
</comment>
<protein>
    <submittedName>
        <fullName evidence="2">Uncharacterized protein</fullName>
    </submittedName>
</protein>